<feature type="chain" id="PRO_5020262458" evidence="2">
    <location>
        <begin position="24"/>
        <end position="89"/>
    </location>
</feature>
<keyword evidence="4" id="KW-1185">Reference proteome</keyword>
<feature type="compositionally biased region" description="Low complexity" evidence="1">
    <location>
        <begin position="24"/>
        <end position="34"/>
    </location>
</feature>
<feature type="region of interest" description="Disordered" evidence="1">
    <location>
        <begin position="24"/>
        <end position="89"/>
    </location>
</feature>
<name>A0A4V1RV99_9HYPH</name>
<accession>A0A4V1RV99</accession>
<sequence>MTRLRHAALAAAFLGFAAAPAWAQATAPATPAPATNLDSKPGTLSDKLSDTNGVIKPTGNVDPEMHKAAPQAGTMPVIKPGAVAPGTAK</sequence>
<evidence type="ECO:0000313" key="3">
    <source>
        <dbReference type="EMBL" id="RYC33914.1"/>
    </source>
</evidence>
<gene>
    <name evidence="3" type="ORF">D3273_01290</name>
</gene>
<reference evidence="3 4" key="2">
    <citation type="submission" date="2019-02" db="EMBL/GenBank/DDBJ databases">
        <title>'Lichenibacterium ramalinii' gen. nov. sp. nov., 'Lichenibacterium minor' gen. nov. sp. nov.</title>
        <authorList>
            <person name="Pankratov T."/>
        </authorList>
    </citation>
    <scope>NUCLEOTIDE SEQUENCE [LARGE SCALE GENOMIC DNA]</scope>
    <source>
        <strain evidence="3 4">RmlP026</strain>
    </source>
</reference>
<dbReference type="AlphaFoldDB" id="A0A4V1RV99"/>
<dbReference type="EMBL" id="QYBB01000001">
    <property type="protein sequence ID" value="RYC33914.1"/>
    <property type="molecule type" value="Genomic_DNA"/>
</dbReference>
<dbReference type="Proteomes" id="UP000290759">
    <property type="component" value="Unassembled WGS sequence"/>
</dbReference>
<keyword evidence="2" id="KW-0732">Signal</keyword>
<dbReference type="RefSeq" id="WP_129222773.1">
    <property type="nucleotide sequence ID" value="NZ_QYBB01000001.1"/>
</dbReference>
<comment type="caution">
    <text evidence="3">The sequence shown here is derived from an EMBL/GenBank/DDBJ whole genome shotgun (WGS) entry which is preliminary data.</text>
</comment>
<reference evidence="3 4" key="1">
    <citation type="submission" date="2018-12" db="EMBL/GenBank/DDBJ databases">
        <authorList>
            <person name="Grouzdev D.S."/>
            <person name="Krutkina M.S."/>
        </authorList>
    </citation>
    <scope>NUCLEOTIDE SEQUENCE [LARGE SCALE GENOMIC DNA]</scope>
    <source>
        <strain evidence="3 4">RmlP026</strain>
    </source>
</reference>
<evidence type="ECO:0000256" key="1">
    <source>
        <dbReference type="SAM" id="MobiDB-lite"/>
    </source>
</evidence>
<evidence type="ECO:0000256" key="2">
    <source>
        <dbReference type="SAM" id="SignalP"/>
    </source>
</evidence>
<dbReference type="OrthoDB" id="8400919at2"/>
<protein>
    <submittedName>
        <fullName evidence="3">Uncharacterized protein</fullName>
    </submittedName>
</protein>
<proteinExistence type="predicted"/>
<evidence type="ECO:0000313" key="4">
    <source>
        <dbReference type="Proteomes" id="UP000290759"/>
    </source>
</evidence>
<feature type="signal peptide" evidence="2">
    <location>
        <begin position="1"/>
        <end position="23"/>
    </location>
</feature>
<organism evidence="3 4">
    <name type="scientific">Lichenibacterium minor</name>
    <dbReference type="NCBI Taxonomy" id="2316528"/>
    <lineage>
        <taxon>Bacteria</taxon>
        <taxon>Pseudomonadati</taxon>
        <taxon>Pseudomonadota</taxon>
        <taxon>Alphaproteobacteria</taxon>
        <taxon>Hyphomicrobiales</taxon>
        <taxon>Lichenihabitantaceae</taxon>
        <taxon>Lichenibacterium</taxon>
    </lineage>
</organism>